<evidence type="ECO:0000313" key="1">
    <source>
        <dbReference type="EMBL" id="MPN16444.1"/>
    </source>
</evidence>
<protein>
    <submittedName>
        <fullName evidence="1">Uncharacterized protein</fullName>
    </submittedName>
</protein>
<comment type="caution">
    <text evidence="1">The sequence shown here is derived from an EMBL/GenBank/DDBJ whole genome shotgun (WGS) entry which is preliminary data.</text>
</comment>
<sequence>MVVSTDFLADRYSSFIRDIRVAPNCLEQEIWLPLRSQKRTGKRPRIGWAGGSTHHADLLLLREIIERTRHEADWVFFGMCPREVLPLLAEFHDTIAFEDYPAYLASLNFDIAVAPLAQTEFNRGKSNLRLLEYGILGIPVVCTDIDPYRDSPACRVPNIADAWVEALRARIHDADAREREGVAMRDWVCQNYLLENRVNDWLAAHLPD</sequence>
<dbReference type="SUPFAM" id="SSF53756">
    <property type="entry name" value="UDP-Glycosyltransferase/glycogen phosphorylase"/>
    <property type="match status" value="1"/>
</dbReference>
<gene>
    <name evidence="1" type="ORF">SDC9_163784</name>
</gene>
<dbReference type="Gene3D" id="3.40.50.2000">
    <property type="entry name" value="Glycogen Phosphorylase B"/>
    <property type="match status" value="1"/>
</dbReference>
<dbReference type="AlphaFoldDB" id="A0A645FWZ5"/>
<reference evidence="1" key="1">
    <citation type="submission" date="2019-08" db="EMBL/GenBank/DDBJ databases">
        <authorList>
            <person name="Kucharzyk K."/>
            <person name="Murdoch R.W."/>
            <person name="Higgins S."/>
            <person name="Loffler F."/>
        </authorList>
    </citation>
    <scope>NUCLEOTIDE SEQUENCE</scope>
</reference>
<name>A0A645FWZ5_9ZZZZ</name>
<dbReference type="EMBL" id="VSSQ01063396">
    <property type="protein sequence ID" value="MPN16444.1"/>
    <property type="molecule type" value="Genomic_DNA"/>
</dbReference>
<proteinExistence type="predicted"/>
<organism evidence="1">
    <name type="scientific">bioreactor metagenome</name>
    <dbReference type="NCBI Taxonomy" id="1076179"/>
    <lineage>
        <taxon>unclassified sequences</taxon>
        <taxon>metagenomes</taxon>
        <taxon>ecological metagenomes</taxon>
    </lineage>
</organism>
<accession>A0A645FWZ5</accession>